<dbReference type="GO" id="GO:0005886">
    <property type="term" value="C:plasma membrane"/>
    <property type="evidence" value="ECO:0007669"/>
    <property type="project" value="UniProtKB-SubCell"/>
</dbReference>
<dbReference type="RefSeq" id="WP_092049916.1">
    <property type="nucleotide sequence ID" value="NZ_FOQD01000007.1"/>
</dbReference>
<proteinExistence type="inferred from homology"/>
<evidence type="ECO:0000256" key="5">
    <source>
        <dbReference type="ARBA" id="ARBA00022475"/>
    </source>
</evidence>
<keyword evidence="7" id="KW-1005">Bacterial flagellum biogenesis</keyword>
<dbReference type="GO" id="GO:0044781">
    <property type="term" value="P:bacterial-type flagellum organization"/>
    <property type="evidence" value="ECO:0007669"/>
    <property type="project" value="UniProtKB-KW"/>
</dbReference>
<evidence type="ECO:0000256" key="7">
    <source>
        <dbReference type="ARBA" id="ARBA00022795"/>
    </source>
</evidence>
<evidence type="ECO:0000256" key="1">
    <source>
        <dbReference type="ARBA" id="ARBA00004413"/>
    </source>
</evidence>
<evidence type="ECO:0000256" key="9">
    <source>
        <dbReference type="ARBA" id="ARBA00023136"/>
    </source>
</evidence>
<comment type="similarity">
    <text evidence="2">Belongs to the FliJ family.</text>
</comment>
<feature type="coiled-coil region" evidence="11">
    <location>
        <begin position="88"/>
        <end position="133"/>
    </location>
</feature>
<dbReference type="Gene3D" id="1.10.287.1700">
    <property type="match status" value="1"/>
</dbReference>
<evidence type="ECO:0000256" key="4">
    <source>
        <dbReference type="ARBA" id="ARBA00022448"/>
    </source>
</evidence>
<dbReference type="NCBIfam" id="TIGR02473">
    <property type="entry name" value="flagell_FliJ"/>
    <property type="match status" value="1"/>
</dbReference>
<keyword evidence="12" id="KW-0966">Cell projection</keyword>
<dbReference type="EMBL" id="FOQD01000007">
    <property type="protein sequence ID" value="SFI26118.1"/>
    <property type="molecule type" value="Genomic_DNA"/>
</dbReference>
<keyword evidence="11" id="KW-0175">Coiled coil</keyword>
<gene>
    <name evidence="12" type="ORF">SAMN05421753_107103</name>
</gene>
<dbReference type="GO" id="GO:0009288">
    <property type="term" value="C:bacterial-type flagellum"/>
    <property type="evidence" value="ECO:0007669"/>
    <property type="project" value="InterPro"/>
</dbReference>
<keyword evidence="9" id="KW-0472">Membrane</keyword>
<dbReference type="GO" id="GO:0015031">
    <property type="term" value="P:protein transport"/>
    <property type="evidence" value="ECO:0007669"/>
    <property type="project" value="UniProtKB-KW"/>
</dbReference>
<sequence length="157" mass="17255">MQRFQSPLIKVHALCEQQSRQAEIELARAVALRTLAKQSVANAEAALEGARTAGSQAMRQPLQTSILHGVQNHIAAAAELVQTTIGQLAAAEKICQTAQQKYQALQARVEGLSRMLDQQRAEYRKQVLKAEQNAMDDVAAFRWNGLAPIETEVTRHG</sequence>
<keyword evidence="4" id="KW-0813">Transport</keyword>
<name>A0A1I3GRJ2_9PLAN</name>
<keyword evidence="10" id="KW-1006">Bacterial flagellum protein export</keyword>
<dbReference type="Pfam" id="PF02050">
    <property type="entry name" value="FliJ"/>
    <property type="match status" value="1"/>
</dbReference>
<reference evidence="13" key="1">
    <citation type="submission" date="2016-10" db="EMBL/GenBank/DDBJ databases">
        <authorList>
            <person name="Varghese N."/>
            <person name="Submissions S."/>
        </authorList>
    </citation>
    <scope>NUCLEOTIDE SEQUENCE [LARGE SCALE GENOMIC DNA]</scope>
    <source>
        <strain evidence="13">DSM 26348</strain>
    </source>
</reference>
<dbReference type="GO" id="GO:0071973">
    <property type="term" value="P:bacterial-type flagellum-dependent cell motility"/>
    <property type="evidence" value="ECO:0007669"/>
    <property type="project" value="InterPro"/>
</dbReference>
<dbReference type="GO" id="GO:0006935">
    <property type="term" value="P:chemotaxis"/>
    <property type="evidence" value="ECO:0007669"/>
    <property type="project" value="UniProtKB-KW"/>
</dbReference>
<keyword evidence="12" id="KW-0282">Flagellum</keyword>
<evidence type="ECO:0000256" key="8">
    <source>
        <dbReference type="ARBA" id="ARBA00022927"/>
    </source>
</evidence>
<evidence type="ECO:0000313" key="13">
    <source>
        <dbReference type="Proteomes" id="UP000199518"/>
    </source>
</evidence>
<accession>A0A1I3GRJ2</accession>
<evidence type="ECO:0000256" key="2">
    <source>
        <dbReference type="ARBA" id="ARBA00010004"/>
    </source>
</evidence>
<comment type="subcellular location">
    <subcellularLocation>
        <location evidence="1">Cell membrane</location>
        <topology evidence="1">Peripheral membrane protein</topology>
        <orientation evidence="1">Cytoplasmic side</orientation>
    </subcellularLocation>
</comment>
<protein>
    <recommendedName>
        <fullName evidence="3">Flagellar FliJ protein</fullName>
    </recommendedName>
</protein>
<dbReference type="InterPro" id="IPR012823">
    <property type="entry name" value="Flagell_FliJ"/>
</dbReference>
<keyword evidence="12" id="KW-0969">Cilium</keyword>
<evidence type="ECO:0000313" key="12">
    <source>
        <dbReference type="EMBL" id="SFI26118.1"/>
    </source>
</evidence>
<keyword evidence="8" id="KW-0653">Protein transport</keyword>
<organism evidence="12 13">
    <name type="scientific">Planctomicrobium piriforme</name>
    <dbReference type="NCBI Taxonomy" id="1576369"/>
    <lineage>
        <taxon>Bacteria</taxon>
        <taxon>Pseudomonadati</taxon>
        <taxon>Planctomycetota</taxon>
        <taxon>Planctomycetia</taxon>
        <taxon>Planctomycetales</taxon>
        <taxon>Planctomycetaceae</taxon>
        <taxon>Planctomicrobium</taxon>
    </lineage>
</organism>
<keyword evidence="13" id="KW-1185">Reference proteome</keyword>
<evidence type="ECO:0000256" key="3">
    <source>
        <dbReference type="ARBA" id="ARBA00020392"/>
    </source>
</evidence>
<dbReference type="Proteomes" id="UP000199518">
    <property type="component" value="Unassembled WGS sequence"/>
</dbReference>
<evidence type="ECO:0000256" key="11">
    <source>
        <dbReference type="SAM" id="Coils"/>
    </source>
</evidence>
<evidence type="ECO:0000256" key="6">
    <source>
        <dbReference type="ARBA" id="ARBA00022500"/>
    </source>
</evidence>
<dbReference type="STRING" id="1576369.SAMN05421753_107103"/>
<keyword evidence="5" id="KW-1003">Cell membrane</keyword>
<dbReference type="InterPro" id="IPR053716">
    <property type="entry name" value="Flag_assembly_chemotaxis_eff"/>
</dbReference>
<keyword evidence="6" id="KW-0145">Chemotaxis</keyword>
<dbReference type="AlphaFoldDB" id="A0A1I3GRJ2"/>
<evidence type="ECO:0000256" key="10">
    <source>
        <dbReference type="ARBA" id="ARBA00023225"/>
    </source>
</evidence>